<keyword evidence="3" id="KW-0805">Transcription regulation</keyword>
<name>A0AAD6E8G7_9EURO</name>
<comment type="caution">
    <text evidence="9">The sequence shown here is derived from an EMBL/GenBank/DDBJ whole genome shotgun (WGS) entry which is preliminary data.</text>
</comment>
<dbReference type="PROSITE" id="PS00463">
    <property type="entry name" value="ZN2_CY6_FUNGAL_1"/>
    <property type="match status" value="1"/>
</dbReference>
<keyword evidence="2" id="KW-0479">Metal-binding</keyword>
<gene>
    <name evidence="9" type="ORF">N7537_006931</name>
</gene>
<feature type="region of interest" description="Disordered" evidence="7">
    <location>
        <begin position="1"/>
        <end position="39"/>
    </location>
</feature>
<dbReference type="InterPro" id="IPR007219">
    <property type="entry name" value="XnlR_reg_dom"/>
</dbReference>
<proteinExistence type="predicted"/>
<dbReference type="SUPFAM" id="SSF57701">
    <property type="entry name" value="Zn2/Cys6 DNA-binding domain"/>
    <property type="match status" value="1"/>
</dbReference>
<organism evidence="9 10">
    <name type="scientific">Penicillium hordei</name>
    <dbReference type="NCBI Taxonomy" id="40994"/>
    <lineage>
        <taxon>Eukaryota</taxon>
        <taxon>Fungi</taxon>
        <taxon>Dikarya</taxon>
        <taxon>Ascomycota</taxon>
        <taxon>Pezizomycotina</taxon>
        <taxon>Eurotiomycetes</taxon>
        <taxon>Eurotiomycetidae</taxon>
        <taxon>Eurotiales</taxon>
        <taxon>Aspergillaceae</taxon>
        <taxon>Penicillium</taxon>
    </lineage>
</organism>
<feature type="region of interest" description="Disordered" evidence="7">
    <location>
        <begin position="646"/>
        <end position="687"/>
    </location>
</feature>
<dbReference type="GO" id="GO:0000981">
    <property type="term" value="F:DNA-binding transcription factor activity, RNA polymerase II-specific"/>
    <property type="evidence" value="ECO:0007669"/>
    <property type="project" value="InterPro"/>
</dbReference>
<evidence type="ECO:0000256" key="5">
    <source>
        <dbReference type="ARBA" id="ARBA00023163"/>
    </source>
</evidence>
<keyword evidence="5" id="KW-0804">Transcription</keyword>
<accession>A0AAD6E8G7</accession>
<evidence type="ECO:0000256" key="3">
    <source>
        <dbReference type="ARBA" id="ARBA00023015"/>
    </source>
</evidence>
<evidence type="ECO:0000259" key="8">
    <source>
        <dbReference type="PROSITE" id="PS50048"/>
    </source>
</evidence>
<evidence type="ECO:0000313" key="9">
    <source>
        <dbReference type="EMBL" id="KAJ5603975.1"/>
    </source>
</evidence>
<dbReference type="Proteomes" id="UP001213799">
    <property type="component" value="Unassembled WGS sequence"/>
</dbReference>
<dbReference type="GO" id="GO:0005634">
    <property type="term" value="C:nucleus"/>
    <property type="evidence" value="ECO:0007669"/>
    <property type="project" value="UniProtKB-SubCell"/>
</dbReference>
<dbReference type="Pfam" id="PF04082">
    <property type="entry name" value="Fungal_trans"/>
    <property type="match status" value="1"/>
</dbReference>
<keyword evidence="4" id="KW-0238">DNA-binding</keyword>
<dbReference type="SMART" id="SM00066">
    <property type="entry name" value="GAL4"/>
    <property type="match status" value="1"/>
</dbReference>
<dbReference type="GO" id="GO:0006351">
    <property type="term" value="P:DNA-templated transcription"/>
    <property type="evidence" value="ECO:0007669"/>
    <property type="project" value="InterPro"/>
</dbReference>
<reference evidence="9" key="1">
    <citation type="journal article" date="2023" name="IMA Fungus">
        <title>Comparative genomic study of the Penicillium genus elucidates a diverse pangenome and 15 lateral gene transfer events.</title>
        <authorList>
            <person name="Petersen C."/>
            <person name="Sorensen T."/>
            <person name="Nielsen M.R."/>
            <person name="Sondergaard T.E."/>
            <person name="Sorensen J.L."/>
            <person name="Fitzpatrick D.A."/>
            <person name="Frisvad J.C."/>
            <person name="Nielsen K.L."/>
        </authorList>
    </citation>
    <scope>NUCLEOTIDE SEQUENCE</scope>
    <source>
        <strain evidence="9">IBT 12815</strain>
    </source>
</reference>
<evidence type="ECO:0000256" key="4">
    <source>
        <dbReference type="ARBA" id="ARBA00023125"/>
    </source>
</evidence>
<dbReference type="GO" id="GO:0003677">
    <property type="term" value="F:DNA binding"/>
    <property type="evidence" value="ECO:0007669"/>
    <property type="project" value="UniProtKB-KW"/>
</dbReference>
<dbReference type="AlphaFoldDB" id="A0AAD6E8G7"/>
<keyword evidence="10" id="KW-1185">Reference proteome</keyword>
<feature type="compositionally biased region" description="Polar residues" evidence="7">
    <location>
        <begin position="13"/>
        <end position="26"/>
    </location>
</feature>
<dbReference type="PANTHER" id="PTHR31001:SF57">
    <property type="entry name" value="ZN(II)2CYS6 TRANSCRIPTION FACTOR (EUROFUNG)"/>
    <property type="match status" value="1"/>
</dbReference>
<dbReference type="InterPro" id="IPR036864">
    <property type="entry name" value="Zn2-C6_fun-type_DNA-bd_sf"/>
</dbReference>
<protein>
    <recommendedName>
        <fullName evidence="8">Zn(2)-C6 fungal-type domain-containing protein</fullName>
    </recommendedName>
</protein>
<dbReference type="RefSeq" id="XP_056753773.1">
    <property type="nucleotide sequence ID" value="XM_056897988.1"/>
</dbReference>
<sequence>MDSELHTLPPNLPLSSFNQGRSNVSERSSDHPSPVRPHTLRSCGFCRSRKIKCDRQKPCSNCLRAGSECVYPTEPGRAPKRPRRALDKHVLDRLAHLEVLVRRLDTGVEGGQLPFVAPPEEPAANGGPGSGDESSPVEQQFGRLVIDETRSCYVSNILWSSLGNEIEELRDLLYEPASEDEDIDTATDPSVVDSMTSLGCNAAIMGFQALAQTLKAYHPPLSQSVALFEIFKESVAPLVHIFHMPTLISSYWDAVASPESLDCNTEALLFAIYYSTVISMESRQCEHVLGCSRAAAVKHYQFAVEQAMARADLLNTQSVVLLQAVVLFLSALRNEDASRTAWSLTALIFHIAQAMGLHRDGSAFGLRPLEIEIRRRLWWHICLLDIRSSEYHGCEPIVHESMFDTRMPLNVNDNDITADMTALPTEREEATEMTFCLIRCEVMRIVWKTGYAPPSMRRPGQPAEGLSLPDRAALAKDLQHRLEERYLKYCDTTVPFFQVCVTVARLIIARTWLVVYYPLTQKYDGASLPSTIRDRLFISSVRVLELSNVLLTSPDIAQWTWHSKTHVQWHAVAFVLSEICSRPPSEDCDRAWKYVQTVYSGWKMKENKGSLWRPIKRLMAKAQYVREIQDNNNPAPKRHWRVAGMTTASPTAPSSRPSTTRPSFTGTSGVTPEAVSGETPGLIDRNGVLSTEPLDPFFEDFAKPEFLYPASEYPLPTDIDYIMSNWIGSPNDIDLGLNGLAHNT</sequence>
<dbReference type="GO" id="GO:0008270">
    <property type="term" value="F:zinc ion binding"/>
    <property type="evidence" value="ECO:0007669"/>
    <property type="project" value="InterPro"/>
</dbReference>
<evidence type="ECO:0000256" key="6">
    <source>
        <dbReference type="ARBA" id="ARBA00023242"/>
    </source>
</evidence>
<dbReference type="SMART" id="SM00906">
    <property type="entry name" value="Fungal_trans"/>
    <property type="match status" value="1"/>
</dbReference>
<dbReference type="EMBL" id="JAQJAE010000003">
    <property type="protein sequence ID" value="KAJ5603975.1"/>
    <property type="molecule type" value="Genomic_DNA"/>
</dbReference>
<dbReference type="CDD" id="cd00067">
    <property type="entry name" value="GAL4"/>
    <property type="match status" value="1"/>
</dbReference>
<feature type="domain" description="Zn(2)-C6 fungal-type" evidence="8">
    <location>
        <begin position="42"/>
        <end position="71"/>
    </location>
</feature>
<dbReference type="InterPro" id="IPR001138">
    <property type="entry name" value="Zn2Cys6_DnaBD"/>
</dbReference>
<dbReference type="PANTHER" id="PTHR31001">
    <property type="entry name" value="UNCHARACTERIZED TRANSCRIPTIONAL REGULATORY PROTEIN"/>
    <property type="match status" value="1"/>
</dbReference>
<evidence type="ECO:0000256" key="1">
    <source>
        <dbReference type="ARBA" id="ARBA00004123"/>
    </source>
</evidence>
<evidence type="ECO:0000256" key="7">
    <source>
        <dbReference type="SAM" id="MobiDB-lite"/>
    </source>
</evidence>
<dbReference type="Gene3D" id="4.10.240.10">
    <property type="entry name" value="Zn(2)-C6 fungal-type DNA-binding domain"/>
    <property type="match status" value="1"/>
</dbReference>
<reference evidence="9" key="2">
    <citation type="submission" date="2023-01" db="EMBL/GenBank/DDBJ databases">
        <authorList>
            <person name="Petersen C."/>
        </authorList>
    </citation>
    <scope>NUCLEOTIDE SEQUENCE</scope>
    <source>
        <strain evidence="9">IBT 12815</strain>
    </source>
</reference>
<dbReference type="PROSITE" id="PS50048">
    <property type="entry name" value="ZN2_CY6_FUNGAL_2"/>
    <property type="match status" value="1"/>
</dbReference>
<dbReference type="InterPro" id="IPR050613">
    <property type="entry name" value="Sec_Metabolite_Reg"/>
</dbReference>
<dbReference type="Pfam" id="PF00172">
    <property type="entry name" value="Zn_clus"/>
    <property type="match status" value="1"/>
</dbReference>
<feature type="compositionally biased region" description="Low complexity" evidence="7">
    <location>
        <begin position="646"/>
        <end position="669"/>
    </location>
</feature>
<feature type="region of interest" description="Disordered" evidence="7">
    <location>
        <begin position="115"/>
        <end position="138"/>
    </location>
</feature>
<evidence type="ECO:0000313" key="10">
    <source>
        <dbReference type="Proteomes" id="UP001213799"/>
    </source>
</evidence>
<keyword evidence="6" id="KW-0539">Nucleus</keyword>
<comment type="subcellular location">
    <subcellularLocation>
        <location evidence="1">Nucleus</location>
    </subcellularLocation>
</comment>
<dbReference type="CDD" id="cd12148">
    <property type="entry name" value="fungal_TF_MHR"/>
    <property type="match status" value="1"/>
</dbReference>
<evidence type="ECO:0000256" key="2">
    <source>
        <dbReference type="ARBA" id="ARBA00022723"/>
    </source>
</evidence>
<dbReference type="GeneID" id="81588230"/>